<comment type="caution">
    <text evidence="1">The sequence shown here is derived from an EMBL/GenBank/DDBJ whole genome shotgun (WGS) entry which is preliminary data.</text>
</comment>
<reference evidence="1" key="1">
    <citation type="submission" date="2023-05" db="EMBL/GenBank/DDBJ databases">
        <authorList>
            <person name="Stuckert A."/>
        </authorList>
    </citation>
    <scope>NUCLEOTIDE SEQUENCE</scope>
</reference>
<evidence type="ECO:0000313" key="2">
    <source>
        <dbReference type="Proteomes" id="UP001162483"/>
    </source>
</evidence>
<gene>
    <name evidence="1" type="ORF">SPARVUS_LOCUS11979208</name>
</gene>
<feature type="non-terminal residue" evidence="1">
    <location>
        <position position="85"/>
    </location>
</feature>
<accession>A0ABN9FK71</accession>
<name>A0ABN9FK71_9NEOB</name>
<proteinExistence type="predicted"/>
<evidence type="ECO:0000313" key="1">
    <source>
        <dbReference type="EMBL" id="CAI9595936.1"/>
    </source>
</evidence>
<organism evidence="1 2">
    <name type="scientific">Staurois parvus</name>
    <dbReference type="NCBI Taxonomy" id="386267"/>
    <lineage>
        <taxon>Eukaryota</taxon>
        <taxon>Metazoa</taxon>
        <taxon>Chordata</taxon>
        <taxon>Craniata</taxon>
        <taxon>Vertebrata</taxon>
        <taxon>Euteleostomi</taxon>
        <taxon>Amphibia</taxon>
        <taxon>Batrachia</taxon>
        <taxon>Anura</taxon>
        <taxon>Neobatrachia</taxon>
        <taxon>Ranoidea</taxon>
        <taxon>Ranidae</taxon>
        <taxon>Staurois</taxon>
    </lineage>
</organism>
<dbReference type="Proteomes" id="UP001162483">
    <property type="component" value="Unassembled WGS sequence"/>
</dbReference>
<protein>
    <submittedName>
        <fullName evidence="1">Uncharacterized protein</fullName>
    </submittedName>
</protein>
<sequence length="85" mass="9341">MGPLYPCPNSKKPMKKVYQGYLMGPPTDPGPLAVPKFPNGQSTPGNYIHSVLDVPELHSPKCLLKKSPAFKAEVYPLSLLQNQHL</sequence>
<keyword evidence="2" id="KW-1185">Reference proteome</keyword>
<dbReference type="EMBL" id="CATNWA010016858">
    <property type="protein sequence ID" value="CAI9595936.1"/>
    <property type="molecule type" value="Genomic_DNA"/>
</dbReference>